<dbReference type="Pfam" id="PF03466">
    <property type="entry name" value="LysR_substrate"/>
    <property type="match status" value="1"/>
</dbReference>
<keyword evidence="8" id="KW-1185">Reference proteome</keyword>
<dbReference type="Gene3D" id="1.10.10.10">
    <property type="entry name" value="Winged helix-like DNA-binding domain superfamily/Winged helix DNA-binding domain"/>
    <property type="match status" value="1"/>
</dbReference>
<dbReference type="SUPFAM" id="SSF46785">
    <property type="entry name" value="Winged helix' DNA-binding domain"/>
    <property type="match status" value="1"/>
</dbReference>
<comment type="similarity">
    <text evidence="1">Belongs to the LysR transcriptional regulatory family.</text>
</comment>
<evidence type="ECO:0000256" key="4">
    <source>
        <dbReference type="ARBA" id="ARBA00023163"/>
    </source>
</evidence>
<proteinExistence type="inferred from homology"/>
<dbReference type="CDD" id="cd08422">
    <property type="entry name" value="PBP2_CrgA_like"/>
    <property type="match status" value="1"/>
</dbReference>
<dbReference type="PANTHER" id="PTHR30537:SF5">
    <property type="entry name" value="HTH-TYPE TRANSCRIPTIONAL ACTIVATOR TTDR-RELATED"/>
    <property type="match status" value="1"/>
</dbReference>
<accession>A0ABT5BUM4</accession>
<feature type="domain" description="HTH lysR-type" evidence="6">
    <location>
        <begin position="18"/>
        <end position="75"/>
    </location>
</feature>
<name>A0ABT5BUM4_9BACT</name>
<dbReference type="PROSITE" id="PS50931">
    <property type="entry name" value="HTH_LYSR"/>
    <property type="match status" value="1"/>
</dbReference>
<dbReference type="Pfam" id="PF00126">
    <property type="entry name" value="HTH_1"/>
    <property type="match status" value="1"/>
</dbReference>
<keyword evidence="4" id="KW-0804">Transcription</keyword>
<dbReference type="SUPFAM" id="SSF53850">
    <property type="entry name" value="Periplasmic binding protein-like II"/>
    <property type="match status" value="1"/>
</dbReference>
<comment type="caution">
    <text evidence="7">The sequence shown here is derived from an EMBL/GenBank/DDBJ whole genome shotgun (WGS) entry which is preliminary data.</text>
</comment>
<dbReference type="RefSeq" id="WP_272095919.1">
    <property type="nucleotide sequence ID" value="NZ_JAQNDK010000001.1"/>
</dbReference>
<dbReference type="InterPro" id="IPR058163">
    <property type="entry name" value="LysR-type_TF_proteobact-type"/>
</dbReference>
<organism evidence="7 8">
    <name type="scientific">Sorangium atrum</name>
    <dbReference type="NCBI Taxonomy" id="2995308"/>
    <lineage>
        <taxon>Bacteria</taxon>
        <taxon>Pseudomonadati</taxon>
        <taxon>Myxococcota</taxon>
        <taxon>Polyangia</taxon>
        <taxon>Polyangiales</taxon>
        <taxon>Polyangiaceae</taxon>
        <taxon>Sorangium</taxon>
    </lineage>
</organism>
<keyword evidence="2" id="KW-0805">Transcription regulation</keyword>
<dbReference type="InterPro" id="IPR036388">
    <property type="entry name" value="WH-like_DNA-bd_sf"/>
</dbReference>
<dbReference type="EMBL" id="JAQNDK010000001">
    <property type="protein sequence ID" value="MDC0677433.1"/>
    <property type="molecule type" value="Genomic_DNA"/>
</dbReference>
<gene>
    <name evidence="7" type="ORF">POL72_06735</name>
</gene>
<evidence type="ECO:0000313" key="8">
    <source>
        <dbReference type="Proteomes" id="UP001217485"/>
    </source>
</evidence>
<evidence type="ECO:0000259" key="6">
    <source>
        <dbReference type="PROSITE" id="PS50931"/>
    </source>
</evidence>
<protein>
    <submittedName>
        <fullName evidence="7">LysR family transcriptional regulator</fullName>
    </submittedName>
</protein>
<evidence type="ECO:0000256" key="2">
    <source>
        <dbReference type="ARBA" id="ARBA00023015"/>
    </source>
</evidence>
<evidence type="ECO:0000313" key="7">
    <source>
        <dbReference type="EMBL" id="MDC0677433.1"/>
    </source>
</evidence>
<dbReference type="InterPro" id="IPR036390">
    <property type="entry name" value="WH_DNA-bd_sf"/>
</dbReference>
<evidence type="ECO:0000256" key="1">
    <source>
        <dbReference type="ARBA" id="ARBA00009437"/>
    </source>
</evidence>
<dbReference type="Proteomes" id="UP001217485">
    <property type="component" value="Unassembled WGS sequence"/>
</dbReference>
<dbReference type="Gene3D" id="3.40.190.290">
    <property type="match status" value="1"/>
</dbReference>
<sequence>MLAGAPTLPGFAEVRAMVELEDMQLFVCAVSSGSLSAAGRELGFSPAVASKRMTRLEAALGVRLLQRSSRRLTLTGEGATYHERCMAILADVSEAELAVTAGKAEARGLLRVAAPVDLGRQWVGPAAADFAAAHPRLSVRVSLSDRVVDLFEAGVDVAVRIGALADSRLVSRRLARSRRVVCGAPAYLSRRGRPRTIADLAEHECIVLQRPGMRALSWTFRTEQGLHTVRPSGRLVADSGDLVRDWAVAGHGLAFKSIWDVAADIDAGRLVPLLTDLPAPGSAVNVIYPSRRFLPARARLFVDFLQRRFAAHEAAVLAASTPRAEPSSPPQSPRGKRRA</sequence>
<dbReference type="InterPro" id="IPR000847">
    <property type="entry name" value="LysR_HTH_N"/>
</dbReference>
<feature type="region of interest" description="Disordered" evidence="5">
    <location>
        <begin position="319"/>
        <end position="339"/>
    </location>
</feature>
<dbReference type="InterPro" id="IPR005119">
    <property type="entry name" value="LysR_subst-bd"/>
</dbReference>
<dbReference type="PANTHER" id="PTHR30537">
    <property type="entry name" value="HTH-TYPE TRANSCRIPTIONAL REGULATOR"/>
    <property type="match status" value="1"/>
</dbReference>
<keyword evidence="3" id="KW-0238">DNA-binding</keyword>
<evidence type="ECO:0000256" key="5">
    <source>
        <dbReference type="SAM" id="MobiDB-lite"/>
    </source>
</evidence>
<reference evidence="7 8" key="1">
    <citation type="submission" date="2023-01" db="EMBL/GenBank/DDBJ databases">
        <title>Minimal conservation of predation-associated metabolite biosynthetic gene clusters underscores biosynthetic potential of Myxococcota including descriptions for ten novel species: Archangium lansinium sp. nov., Myxococcus landrumus sp. nov., Nannocystis bai.</title>
        <authorList>
            <person name="Ahearne A."/>
            <person name="Stevens C."/>
            <person name="Dowd S."/>
        </authorList>
    </citation>
    <scope>NUCLEOTIDE SEQUENCE [LARGE SCALE GENOMIC DNA]</scope>
    <source>
        <strain evidence="7 8">WIWO2</strain>
    </source>
</reference>
<evidence type="ECO:0000256" key="3">
    <source>
        <dbReference type="ARBA" id="ARBA00023125"/>
    </source>
</evidence>